<evidence type="ECO:0000313" key="2">
    <source>
        <dbReference type="EMBL" id="SNZ06014.1"/>
    </source>
</evidence>
<feature type="transmembrane region" description="Helical" evidence="1">
    <location>
        <begin position="35"/>
        <end position="54"/>
    </location>
</feature>
<reference evidence="2 3" key="1">
    <citation type="submission" date="2017-09" db="EMBL/GenBank/DDBJ databases">
        <authorList>
            <person name="Ehlers B."/>
            <person name="Leendertz F.H."/>
        </authorList>
    </citation>
    <scope>NUCLEOTIDE SEQUENCE [LARGE SCALE GENOMIC DNA]</scope>
    <source>
        <strain evidence="2 3">DSM 18289</strain>
    </source>
</reference>
<dbReference type="RefSeq" id="WP_097151609.1">
    <property type="nucleotide sequence ID" value="NZ_OBEL01000001.1"/>
</dbReference>
<dbReference type="AlphaFoldDB" id="A0A285N936"/>
<sequence length="79" mass="8786">MDRKNQPLWLRLLNAVSVLAILVFVFIYQARLSDWPAYLLVLVTIGGAIVNFVLHLKDAMNNRVTDRNGAGSSSEGSKK</sequence>
<keyword evidence="1" id="KW-0812">Transmembrane</keyword>
<accession>A0A285N936</accession>
<keyword evidence="1" id="KW-0472">Membrane</keyword>
<gene>
    <name evidence="2" type="ORF">SAMN06265368_0266</name>
</gene>
<name>A0A285N936_9HYPH</name>
<protein>
    <submittedName>
        <fullName evidence="2">Uncharacterized protein</fullName>
    </submittedName>
</protein>
<dbReference type="EMBL" id="OBEL01000001">
    <property type="protein sequence ID" value="SNZ06014.1"/>
    <property type="molecule type" value="Genomic_DNA"/>
</dbReference>
<proteinExistence type="predicted"/>
<dbReference type="Proteomes" id="UP000219439">
    <property type="component" value="Unassembled WGS sequence"/>
</dbReference>
<feature type="transmembrane region" description="Helical" evidence="1">
    <location>
        <begin position="12"/>
        <end position="29"/>
    </location>
</feature>
<evidence type="ECO:0000313" key="3">
    <source>
        <dbReference type="Proteomes" id="UP000219439"/>
    </source>
</evidence>
<evidence type="ECO:0000256" key="1">
    <source>
        <dbReference type="SAM" id="Phobius"/>
    </source>
</evidence>
<keyword evidence="3" id="KW-1185">Reference proteome</keyword>
<keyword evidence="1" id="KW-1133">Transmembrane helix</keyword>
<organism evidence="2 3">
    <name type="scientific">Cohaesibacter gelatinilyticus</name>
    <dbReference type="NCBI Taxonomy" id="372072"/>
    <lineage>
        <taxon>Bacteria</taxon>
        <taxon>Pseudomonadati</taxon>
        <taxon>Pseudomonadota</taxon>
        <taxon>Alphaproteobacteria</taxon>
        <taxon>Hyphomicrobiales</taxon>
        <taxon>Cohaesibacteraceae</taxon>
    </lineage>
</organism>